<dbReference type="SUPFAM" id="SSF52266">
    <property type="entry name" value="SGNH hydrolase"/>
    <property type="match status" value="1"/>
</dbReference>
<proteinExistence type="predicted"/>
<dbReference type="AlphaFoldDB" id="A0A1G6Z998"/>
<gene>
    <name evidence="2" type="ORF">SAMN04488126_102231</name>
</gene>
<dbReference type="STRING" id="426756.SAMN04488126_102231"/>
<dbReference type="Gene3D" id="3.40.50.1110">
    <property type="entry name" value="SGNH hydrolase"/>
    <property type="match status" value="1"/>
</dbReference>
<dbReference type="GO" id="GO:0004622">
    <property type="term" value="F:phosphatidylcholine lysophospholipase activity"/>
    <property type="evidence" value="ECO:0007669"/>
    <property type="project" value="TreeGrafter"/>
</dbReference>
<dbReference type="InterPro" id="IPR036514">
    <property type="entry name" value="SGNH_hydro_sf"/>
</dbReference>
<dbReference type="EMBL" id="FNAR01000002">
    <property type="protein sequence ID" value="SDD98455.1"/>
    <property type="molecule type" value="Genomic_DNA"/>
</dbReference>
<reference evidence="2 3" key="1">
    <citation type="submission" date="2016-10" db="EMBL/GenBank/DDBJ databases">
        <authorList>
            <person name="de Groot N.N."/>
        </authorList>
    </citation>
    <scope>NUCLEOTIDE SEQUENCE [LARGE SCALE GENOMIC DNA]</scope>
    <source>
        <strain evidence="2 3">CGMCC 1.6762</strain>
    </source>
</reference>
<evidence type="ECO:0000313" key="3">
    <source>
        <dbReference type="Proteomes" id="UP000198823"/>
    </source>
</evidence>
<dbReference type="Proteomes" id="UP000198823">
    <property type="component" value="Unassembled WGS sequence"/>
</dbReference>
<accession>A0A1G6Z998</accession>
<dbReference type="InterPro" id="IPR013830">
    <property type="entry name" value="SGNH_hydro"/>
</dbReference>
<evidence type="ECO:0000259" key="1">
    <source>
        <dbReference type="Pfam" id="PF13472"/>
    </source>
</evidence>
<evidence type="ECO:0000313" key="2">
    <source>
        <dbReference type="EMBL" id="SDD98455.1"/>
    </source>
</evidence>
<name>A0A1G6Z998_9BACL</name>
<organism evidence="2 3">
    <name type="scientific">Bhargavaea beijingensis</name>
    <dbReference type="NCBI Taxonomy" id="426756"/>
    <lineage>
        <taxon>Bacteria</taxon>
        <taxon>Bacillati</taxon>
        <taxon>Bacillota</taxon>
        <taxon>Bacilli</taxon>
        <taxon>Bacillales</taxon>
        <taxon>Caryophanaceae</taxon>
        <taxon>Bhargavaea</taxon>
    </lineage>
</organism>
<dbReference type="RefSeq" id="WP_245696850.1">
    <property type="nucleotide sequence ID" value="NZ_FNAR01000002.1"/>
</dbReference>
<sequence>MKIMKAALIVSIALNVLLVGAAAFYIQMNGGERFLKTQWRALTSDQPFNDYYLNQKSVFEAAPADAPVDKAFIGDSLTDHGQFGEYFPGETVINRGIRDDTSYNVLHRIKEVAEREPKEAYILVGINDIMEGIGPEEYEKNVRKIVGAFDHGKTEVTLFSILPVNYDLIGNSIRDEEIAKYNGILRKVAEESGAHLIDLHPAFLDDKGQLDQRYTIDGVHLNGAGYDVWMEKMKR</sequence>
<dbReference type="Pfam" id="PF13472">
    <property type="entry name" value="Lipase_GDSL_2"/>
    <property type="match status" value="1"/>
</dbReference>
<feature type="domain" description="SGNH hydrolase-type esterase" evidence="1">
    <location>
        <begin position="72"/>
        <end position="227"/>
    </location>
</feature>
<protein>
    <submittedName>
        <fullName evidence="2">Lysophospholipase L1</fullName>
    </submittedName>
</protein>
<dbReference type="PANTHER" id="PTHR30383">
    <property type="entry name" value="THIOESTERASE 1/PROTEASE 1/LYSOPHOSPHOLIPASE L1"/>
    <property type="match status" value="1"/>
</dbReference>
<dbReference type="InterPro" id="IPR051532">
    <property type="entry name" value="Ester_Hydrolysis_Enzymes"/>
</dbReference>
<dbReference type="PANTHER" id="PTHR30383:SF5">
    <property type="entry name" value="SGNH HYDROLASE-TYPE ESTERASE DOMAIN-CONTAINING PROTEIN"/>
    <property type="match status" value="1"/>
</dbReference>